<dbReference type="Proteomes" id="UP000234681">
    <property type="component" value="Chromosome 5"/>
</dbReference>
<organism evidence="1 2">
    <name type="scientific">Rattus norvegicus</name>
    <name type="common">Rat</name>
    <dbReference type="NCBI Taxonomy" id="10116"/>
    <lineage>
        <taxon>Eukaryota</taxon>
        <taxon>Metazoa</taxon>
        <taxon>Chordata</taxon>
        <taxon>Craniata</taxon>
        <taxon>Vertebrata</taxon>
        <taxon>Euteleostomi</taxon>
        <taxon>Mammalia</taxon>
        <taxon>Eutheria</taxon>
        <taxon>Euarchontoglires</taxon>
        <taxon>Glires</taxon>
        <taxon>Rodentia</taxon>
        <taxon>Myomorpha</taxon>
        <taxon>Muroidea</taxon>
        <taxon>Muridae</taxon>
        <taxon>Murinae</taxon>
        <taxon>Rattus</taxon>
    </lineage>
</organism>
<sequence>MAMELSLDPVSLVEISQHQNQHQLPQAHPQCCLPLQCMRTDA</sequence>
<evidence type="ECO:0000313" key="1">
    <source>
        <dbReference type="EMBL" id="EDM10569.1"/>
    </source>
</evidence>
<gene>
    <name evidence="1" type="primary">RGD1304816_predicted</name>
    <name evidence="1" type="ORF">rCG_55250</name>
</gene>
<name>A6J7T9_RAT</name>
<dbReference type="AlphaFoldDB" id="A6J7T9"/>
<protein>
    <submittedName>
        <fullName evidence="1">Similar to mKIAA0674 protein (Predicted), isoform CRA_b</fullName>
    </submittedName>
</protein>
<evidence type="ECO:0000313" key="2">
    <source>
        <dbReference type="Proteomes" id="UP000234681"/>
    </source>
</evidence>
<proteinExistence type="predicted"/>
<dbReference type="EMBL" id="CH473978">
    <property type="protein sequence ID" value="EDM10569.1"/>
    <property type="molecule type" value="Genomic_DNA"/>
</dbReference>
<reference evidence="1 2" key="1">
    <citation type="submission" date="2005-09" db="EMBL/GenBank/DDBJ databases">
        <authorList>
            <person name="Mural R.J."/>
            <person name="Li P.W."/>
            <person name="Adams M.D."/>
            <person name="Amanatides P.G."/>
            <person name="Baden-Tillson H."/>
            <person name="Barnstead M."/>
            <person name="Chin S.H."/>
            <person name="Dew I."/>
            <person name="Evans C.A."/>
            <person name="Ferriera S."/>
            <person name="Flanigan M."/>
            <person name="Fosler C."/>
            <person name="Glodek A."/>
            <person name="Gu Z."/>
            <person name="Holt R.A."/>
            <person name="Jennings D."/>
            <person name="Kraft C.L."/>
            <person name="Lu F."/>
            <person name="Nguyen T."/>
            <person name="Nusskern D.R."/>
            <person name="Pfannkoch C.M."/>
            <person name="Sitter C."/>
            <person name="Sutton G.G."/>
            <person name="Venter J.C."/>
            <person name="Wang Z."/>
            <person name="Woodage T."/>
            <person name="Zheng X.H."/>
            <person name="Zhong F."/>
        </authorList>
    </citation>
    <scope>NUCLEOTIDE SEQUENCE [LARGE SCALE GENOMIC DNA]</scope>
    <source>
        <strain>BN</strain>
        <strain evidence="2">Sprague-Dawley</strain>
    </source>
</reference>
<accession>A6J7T9</accession>